<organism evidence="1 2">
    <name type="scientific">Psilocybe cyanescens</name>
    <dbReference type="NCBI Taxonomy" id="93625"/>
    <lineage>
        <taxon>Eukaryota</taxon>
        <taxon>Fungi</taxon>
        <taxon>Dikarya</taxon>
        <taxon>Basidiomycota</taxon>
        <taxon>Agaricomycotina</taxon>
        <taxon>Agaricomycetes</taxon>
        <taxon>Agaricomycetidae</taxon>
        <taxon>Agaricales</taxon>
        <taxon>Agaricineae</taxon>
        <taxon>Strophariaceae</taxon>
        <taxon>Psilocybe</taxon>
    </lineage>
</organism>
<comment type="caution">
    <text evidence="1">The sequence shown here is derived from an EMBL/GenBank/DDBJ whole genome shotgun (WGS) entry which is preliminary data.</text>
</comment>
<evidence type="ECO:0000313" key="1">
    <source>
        <dbReference type="EMBL" id="PPQ90935.1"/>
    </source>
</evidence>
<evidence type="ECO:0000313" key="2">
    <source>
        <dbReference type="Proteomes" id="UP000283269"/>
    </source>
</evidence>
<keyword evidence="2" id="KW-1185">Reference proteome</keyword>
<dbReference type="Proteomes" id="UP000283269">
    <property type="component" value="Unassembled WGS sequence"/>
</dbReference>
<dbReference type="InParanoid" id="A0A409XJJ6"/>
<name>A0A409XJJ6_PSICY</name>
<proteinExistence type="predicted"/>
<dbReference type="EMBL" id="NHYD01001506">
    <property type="protein sequence ID" value="PPQ90935.1"/>
    <property type="molecule type" value="Genomic_DNA"/>
</dbReference>
<reference evidence="1 2" key="1">
    <citation type="journal article" date="2018" name="Evol. Lett.">
        <title>Horizontal gene cluster transfer increased hallucinogenic mushroom diversity.</title>
        <authorList>
            <person name="Reynolds H.T."/>
            <person name="Vijayakumar V."/>
            <person name="Gluck-Thaler E."/>
            <person name="Korotkin H.B."/>
            <person name="Matheny P.B."/>
            <person name="Slot J.C."/>
        </authorList>
    </citation>
    <scope>NUCLEOTIDE SEQUENCE [LARGE SCALE GENOMIC DNA]</scope>
    <source>
        <strain evidence="1 2">2631</strain>
    </source>
</reference>
<accession>A0A409XJJ6</accession>
<sequence length="103" mass="11490">MTEFLNDPSRAGPHAVDQLTYTTAAVFAVEFAISAWNETKSILPFAFEETCGEHWNFVWDTLAFMLSKAGYSAELVNSLGQRNITMNLGTDLVWSSPHLFAEI</sequence>
<gene>
    <name evidence="1" type="ORF">CVT25_008302</name>
</gene>
<dbReference type="AlphaFoldDB" id="A0A409XJJ6"/>
<protein>
    <submittedName>
        <fullName evidence="1">Uncharacterized protein</fullName>
    </submittedName>
</protein>